<keyword evidence="1" id="KW-0645">Protease</keyword>
<keyword evidence="3" id="KW-0378">Hydrolase</keyword>
<evidence type="ECO:0000256" key="4">
    <source>
        <dbReference type="ARBA" id="ARBA00022833"/>
    </source>
</evidence>
<feature type="domain" description="Peptidase M10 metallopeptidase" evidence="7">
    <location>
        <begin position="145"/>
        <end position="199"/>
    </location>
</feature>
<keyword evidence="6" id="KW-0732">Signal</keyword>
<dbReference type="SUPFAM" id="SSF55486">
    <property type="entry name" value="Metalloproteases ('zincins'), catalytic domain"/>
    <property type="match status" value="1"/>
</dbReference>
<proteinExistence type="predicted"/>
<dbReference type="Proteomes" id="UP000652176">
    <property type="component" value="Unassembled WGS sequence"/>
</dbReference>
<dbReference type="EMBL" id="JACXSS010000001">
    <property type="protein sequence ID" value="MBD9355047.1"/>
    <property type="molecule type" value="Genomic_DNA"/>
</dbReference>
<name>A0ABR9CW11_9GAMM</name>
<keyword evidence="8" id="KW-0482">Metalloprotease</keyword>
<protein>
    <submittedName>
        <fullName evidence="8">Matrixin family metalloprotease</fullName>
    </submittedName>
</protein>
<dbReference type="GO" id="GO:0008237">
    <property type="term" value="F:metallopeptidase activity"/>
    <property type="evidence" value="ECO:0007669"/>
    <property type="project" value="UniProtKB-KW"/>
</dbReference>
<comment type="caution">
    <text evidence="8">The sequence shown here is derived from an EMBL/GenBank/DDBJ whole genome shotgun (WGS) entry which is preliminary data.</text>
</comment>
<dbReference type="InterPro" id="IPR001818">
    <property type="entry name" value="Pept_M10_metallopeptidase"/>
</dbReference>
<feature type="transmembrane region" description="Helical" evidence="5">
    <location>
        <begin position="280"/>
        <end position="299"/>
    </location>
</feature>
<keyword evidence="5" id="KW-1133">Transmembrane helix</keyword>
<keyword evidence="5" id="KW-0812">Transmembrane</keyword>
<evidence type="ECO:0000256" key="1">
    <source>
        <dbReference type="ARBA" id="ARBA00022670"/>
    </source>
</evidence>
<reference evidence="8 9" key="1">
    <citation type="submission" date="2020-09" db="EMBL/GenBank/DDBJ databases">
        <title>Methylomonas albis sp. nov. and Methylomonas fluvii sp. nov.: Two cold-adapted methanotrophs from the River Elbe and an amended description of Methylovulum psychrotolerans strain Eb1.</title>
        <authorList>
            <person name="Bussmann I.K."/>
            <person name="Klings K.-W."/>
            <person name="Warnstedt J."/>
            <person name="Hoppert M."/>
            <person name="Saborowski A."/>
            <person name="Horn F."/>
            <person name="Liebner S."/>
        </authorList>
    </citation>
    <scope>NUCLEOTIDE SEQUENCE [LARGE SCALE GENOMIC DNA]</scope>
    <source>
        <strain evidence="8 9">EbA</strain>
    </source>
</reference>
<keyword evidence="2" id="KW-0479">Metal-binding</keyword>
<dbReference type="Gene3D" id="3.40.390.10">
    <property type="entry name" value="Collagenase (Catalytic Domain)"/>
    <property type="match status" value="1"/>
</dbReference>
<evidence type="ECO:0000313" key="9">
    <source>
        <dbReference type="Proteomes" id="UP000652176"/>
    </source>
</evidence>
<feature type="chain" id="PRO_5045243480" evidence="6">
    <location>
        <begin position="23"/>
        <end position="308"/>
    </location>
</feature>
<dbReference type="InterPro" id="IPR024079">
    <property type="entry name" value="MetalloPept_cat_dom_sf"/>
</dbReference>
<keyword evidence="4" id="KW-0862">Zinc</keyword>
<sequence>MFIKPSTLAGVVLLAASQSANAVVINFDYTYDGGFFSGSNASRRGILDAAGGFLESILTDSLTAITSGGSNNFSAIFQRPDTGASTTINNFSVAADALTVFVGGQSMSPGSLGYGGYGGYSISGTQDFLSNAERRGQSSPTIGSSATDFAPWGGQVTFSSSADWYFDNDLSTTEAFSGNDFYSVALHELGHLLGLGSSDSWKNNTSGTSFVGTNAQAVYGGNVPLEGDTVHWLDGTKSTVNGVEQETLMDPTIHVGTRKVYTELDLAALKDVGWQVSVTAVPVPSAVWLFGSALLGFIASKRKHHSSI</sequence>
<evidence type="ECO:0000256" key="2">
    <source>
        <dbReference type="ARBA" id="ARBA00022723"/>
    </source>
</evidence>
<organism evidence="8 9">
    <name type="scientific">Methylomonas albis</name>
    <dbReference type="NCBI Taxonomy" id="1854563"/>
    <lineage>
        <taxon>Bacteria</taxon>
        <taxon>Pseudomonadati</taxon>
        <taxon>Pseudomonadota</taxon>
        <taxon>Gammaproteobacteria</taxon>
        <taxon>Methylococcales</taxon>
        <taxon>Methylococcaceae</taxon>
        <taxon>Methylomonas</taxon>
    </lineage>
</organism>
<dbReference type="RefSeq" id="WP_192373453.1">
    <property type="nucleotide sequence ID" value="NZ_CAJHIV010000001.1"/>
</dbReference>
<feature type="signal peptide" evidence="6">
    <location>
        <begin position="1"/>
        <end position="22"/>
    </location>
</feature>
<evidence type="ECO:0000259" key="7">
    <source>
        <dbReference type="Pfam" id="PF00413"/>
    </source>
</evidence>
<evidence type="ECO:0000256" key="5">
    <source>
        <dbReference type="SAM" id="Phobius"/>
    </source>
</evidence>
<dbReference type="Pfam" id="PF00413">
    <property type="entry name" value="Peptidase_M10"/>
    <property type="match status" value="1"/>
</dbReference>
<evidence type="ECO:0000256" key="3">
    <source>
        <dbReference type="ARBA" id="ARBA00022801"/>
    </source>
</evidence>
<accession>A0ABR9CW11</accession>
<keyword evidence="9" id="KW-1185">Reference proteome</keyword>
<keyword evidence="5" id="KW-0472">Membrane</keyword>
<gene>
    <name evidence="8" type="ORF">IE877_03985</name>
</gene>
<evidence type="ECO:0000313" key="8">
    <source>
        <dbReference type="EMBL" id="MBD9355047.1"/>
    </source>
</evidence>
<evidence type="ECO:0000256" key="6">
    <source>
        <dbReference type="SAM" id="SignalP"/>
    </source>
</evidence>